<evidence type="ECO:0000256" key="1">
    <source>
        <dbReference type="SAM" id="MobiDB-lite"/>
    </source>
</evidence>
<dbReference type="Proteomes" id="UP000308652">
    <property type="component" value="Unassembled WGS sequence"/>
</dbReference>
<keyword evidence="3" id="KW-1185">Reference proteome</keyword>
<protein>
    <submittedName>
        <fullName evidence="2">Uncharacterized protein</fullName>
    </submittedName>
</protein>
<gene>
    <name evidence="2" type="ORF">BDQ12DRAFT_672069</name>
</gene>
<evidence type="ECO:0000313" key="2">
    <source>
        <dbReference type="EMBL" id="TFK31170.1"/>
    </source>
</evidence>
<name>A0A5C3LEJ2_9AGAR</name>
<feature type="compositionally biased region" description="Basic and acidic residues" evidence="1">
    <location>
        <begin position="1"/>
        <end position="12"/>
    </location>
</feature>
<proteinExistence type="predicted"/>
<feature type="region of interest" description="Disordered" evidence="1">
    <location>
        <begin position="1"/>
        <end position="29"/>
    </location>
</feature>
<dbReference type="EMBL" id="ML213851">
    <property type="protein sequence ID" value="TFK31170.1"/>
    <property type="molecule type" value="Genomic_DNA"/>
</dbReference>
<evidence type="ECO:0000313" key="3">
    <source>
        <dbReference type="Proteomes" id="UP000308652"/>
    </source>
</evidence>
<sequence>MEMDVETKDRSKLHPPTRNPPSDANFSQPCPVHYIDLRGGLSEQRLRIGGKLKNVGRTGKADDILSSSVKRKHVDVRLFKGAVREEHDVERRRRRADGHRTRKKSVVGGIAEGRAHRTRDERRPTGRGRWLASEKKTYLQRNLQTQPDSLYDVRFYSQSWEI</sequence>
<reference evidence="2 3" key="1">
    <citation type="journal article" date="2019" name="Nat. Ecol. Evol.">
        <title>Megaphylogeny resolves global patterns of mushroom evolution.</title>
        <authorList>
            <person name="Varga T."/>
            <person name="Krizsan K."/>
            <person name="Foldi C."/>
            <person name="Dima B."/>
            <person name="Sanchez-Garcia M."/>
            <person name="Sanchez-Ramirez S."/>
            <person name="Szollosi G.J."/>
            <person name="Szarkandi J.G."/>
            <person name="Papp V."/>
            <person name="Albert L."/>
            <person name="Andreopoulos W."/>
            <person name="Angelini C."/>
            <person name="Antonin V."/>
            <person name="Barry K.W."/>
            <person name="Bougher N.L."/>
            <person name="Buchanan P."/>
            <person name="Buyck B."/>
            <person name="Bense V."/>
            <person name="Catcheside P."/>
            <person name="Chovatia M."/>
            <person name="Cooper J."/>
            <person name="Damon W."/>
            <person name="Desjardin D."/>
            <person name="Finy P."/>
            <person name="Geml J."/>
            <person name="Haridas S."/>
            <person name="Hughes K."/>
            <person name="Justo A."/>
            <person name="Karasinski D."/>
            <person name="Kautmanova I."/>
            <person name="Kiss B."/>
            <person name="Kocsube S."/>
            <person name="Kotiranta H."/>
            <person name="LaButti K.M."/>
            <person name="Lechner B.E."/>
            <person name="Liimatainen K."/>
            <person name="Lipzen A."/>
            <person name="Lukacs Z."/>
            <person name="Mihaltcheva S."/>
            <person name="Morgado L.N."/>
            <person name="Niskanen T."/>
            <person name="Noordeloos M.E."/>
            <person name="Ohm R.A."/>
            <person name="Ortiz-Santana B."/>
            <person name="Ovrebo C."/>
            <person name="Racz N."/>
            <person name="Riley R."/>
            <person name="Savchenko A."/>
            <person name="Shiryaev A."/>
            <person name="Soop K."/>
            <person name="Spirin V."/>
            <person name="Szebenyi C."/>
            <person name="Tomsovsky M."/>
            <person name="Tulloss R.E."/>
            <person name="Uehling J."/>
            <person name="Grigoriev I.V."/>
            <person name="Vagvolgyi C."/>
            <person name="Papp T."/>
            <person name="Martin F.M."/>
            <person name="Miettinen O."/>
            <person name="Hibbett D.S."/>
            <person name="Nagy L.G."/>
        </authorList>
    </citation>
    <scope>NUCLEOTIDE SEQUENCE [LARGE SCALE GENOMIC DNA]</scope>
    <source>
        <strain evidence="2 3">CBS 166.37</strain>
    </source>
</reference>
<accession>A0A5C3LEJ2</accession>
<dbReference type="AlphaFoldDB" id="A0A5C3LEJ2"/>
<organism evidence="2 3">
    <name type="scientific">Crucibulum laeve</name>
    <dbReference type="NCBI Taxonomy" id="68775"/>
    <lineage>
        <taxon>Eukaryota</taxon>
        <taxon>Fungi</taxon>
        <taxon>Dikarya</taxon>
        <taxon>Basidiomycota</taxon>
        <taxon>Agaricomycotina</taxon>
        <taxon>Agaricomycetes</taxon>
        <taxon>Agaricomycetidae</taxon>
        <taxon>Agaricales</taxon>
        <taxon>Agaricineae</taxon>
        <taxon>Nidulariaceae</taxon>
        <taxon>Crucibulum</taxon>
    </lineage>
</organism>